<dbReference type="PROSITE" id="PS50885">
    <property type="entry name" value="HAMP"/>
    <property type="match status" value="2"/>
</dbReference>
<feature type="domain" description="HAMP" evidence="7">
    <location>
        <begin position="207"/>
        <end position="260"/>
    </location>
</feature>
<keyword evidence="9" id="KW-1185">Reference proteome</keyword>
<feature type="transmembrane region" description="Helical" evidence="5">
    <location>
        <begin position="12"/>
        <end position="33"/>
    </location>
</feature>
<dbReference type="GO" id="GO:0004888">
    <property type="term" value="F:transmembrane signaling receptor activity"/>
    <property type="evidence" value="ECO:0007669"/>
    <property type="project" value="InterPro"/>
</dbReference>
<dbReference type="InterPro" id="IPR051310">
    <property type="entry name" value="MCP_chemotaxis"/>
</dbReference>
<name>A0A7W6JSU1_9SPHN</name>
<organism evidence="8 9">
    <name type="scientific">Sphingomonas kyeonggiensis</name>
    <dbReference type="NCBI Taxonomy" id="1268553"/>
    <lineage>
        <taxon>Bacteria</taxon>
        <taxon>Pseudomonadati</taxon>
        <taxon>Pseudomonadota</taxon>
        <taxon>Alphaproteobacteria</taxon>
        <taxon>Sphingomonadales</taxon>
        <taxon>Sphingomonadaceae</taxon>
        <taxon>Sphingomonas</taxon>
    </lineage>
</organism>
<dbReference type="Proteomes" id="UP000557392">
    <property type="component" value="Unassembled WGS sequence"/>
</dbReference>
<feature type="domain" description="HAMP" evidence="7">
    <location>
        <begin position="270"/>
        <end position="316"/>
    </location>
</feature>
<feature type="region of interest" description="Disordered" evidence="4">
    <location>
        <begin position="563"/>
        <end position="587"/>
    </location>
</feature>
<comment type="caution">
    <text evidence="8">The sequence shown here is derived from an EMBL/GenBank/DDBJ whole genome shotgun (WGS) entry which is preliminary data.</text>
</comment>
<accession>A0A7W6JSU1</accession>
<evidence type="ECO:0000259" key="6">
    <source>
        <dbReference type="PROSITE" id="PS50111"/>
    </source>
</evidence>
<reference evidence="8 9" key="1">
    <citation type="submission" date="2020-08" db="EMBL/GenBank/DDBJ databases">
        <title>Genomic Encyclopedia of Type Strains, Phase IV (KMG-IV): sequencing the most valuable type-strain genomes for metagenomic binning, comparative biology and taxonomic classification.</title>
        <authorList>
            <person name="Goeker M."/>
        </authorList>
    </citation>
    <scope>NUCLEOTIDE SEQUENCE [LARGE SCALE GENOMIC DNA]</scope>
    <source>
        <strain evidence="8 9">DSM 101806</strain>
    </source>
</reference>
<keyword evidence="5" id="KW-0812">Transmembrane</keyword>
<evidence type="ECO:0000313" key="8">
    <source>
        <dbReference type="EMBL" id="MBB4098967.1"/>
    </source>
</evidence>
<evidence type="ECO:0000256" key="5">
    <source>
        <dbReference type="SAM" id="Phobius"/>
    </source>
</evidence>
<evidence type="ECO:0000259" key="7">
    <source>
        <dbReference type="PROSITE" id="PS50885"/>
    </source>
</evidence>
<evidence type="ECO:0000313" key="9">
    <source>
        <dbReference type="Proteomes" id="UP000557392"/>
    </source>
</evidence>
<dbReference type="GO" id="GO:0006935">
    <property type="term" value="P:chemotaxis"/>
    <property type="evidence" value="ECO:0007669"/>
    <property type="project" value="UniProtKB-KW"/>
</dbReference>
<evidence type="ECO:0000256" key="4">
    <source>
        <dbReference type="SAM" id="MobiDB-lite"/>
    </source>
</evidence>
<dbReference type="Pfam" id="PF00015">
    <property type="entry name" value="MCPsignal"/>
    <property type="match status" value="1"/>
</dbReference>
<dbReference type="GO" id="GO:0007165">
    <property type="term" value="P:signal transduction"/>
    <property type="evidence" value="ECO:0007669"/>
    <property type="project" value="UniProtKB-KW"/>
</dbReference>
<dbReference type="AlphaFoldDB" id="A0A7W6JSU1"/>
<dbReference type="SMART" id="SM00283">
    <property type="entry name" value="MA"/>
    <property type="match status" value="1"/>
</dbReference>
<dbReference type="GO" id="GO:0005886">
    <property type="term" value="C:plasma membrane"/>
    <property type="evidence" value="ECO:0007669"/>
    <property type="project" value="TreeGrafter"/>
</dbReference>
<evidence type="ECO:0000256" key="2">
    <source>
        <dbReference type="ARBA" id="ARBA00029447"/>
    </source>
</evidence>
<gene>
    <name evidence="8" type="ORF">GGR46_002531</name>
</gene>
<dbReference type="Gene3D" id="1.10.287.950">
    <property type="entry name" value="Methyl-accepting chemotaxis protein"/>
    <property type="match status" value="1"/>
</dbReference>
<feature type="domain" description="Methyl-accepting transducer" evidence="6">
    <location>
        <begin position="321"/>
        <end position="550"/>
    </location>
</feature>
<protein>
    <submittedName>
        <fullName evidence="8">Methyl-accepting chemotaxis protein</fullName>
    </submittedName>
</protein>
<dbReference type="InterPro" id="IPR004089">
    <property type="entry name" value="MCPsignal_dom"/>
</dbReference>
<dbReference type="Gene3D" id="1.10.8.500">
    <property type="entry name" value="HAMP domain in histidine kinase"/>
    <property type="match status" value="1"/>
</dbReference>
<keyword evidence="3" id="KW-0807">Transducer</keyword>
<dbReference type="EMBL" id="JACIEH010000002">
    <property type="protein sequence ID" value="MBB4098967.1"/>
    <property type="molecule type" value="Genomic_DNA"/>
</dbReference>
<dbReference type="PANTHER" id="PTHR43531">
    <property type="entry name" value="PROTEIN ICFG"/>
    <property type="match status" value="1"/>
</dbReference>
<proteinExistence type="inferred from homology"/>
<dbReference type="PROSITE" id="PS50111">
    <property type="entry name" value="CHEMOTAXIS_TRANSDUC_2"/>
    <property type="match status" value="1"/>
</dbReference>
<dbReference type="SUPFAM" id="SSF158472">
    <property type="entry name" value="HAMP domain-like"/>
    <property type="match status" value="1"/>
</dbReference>
<dbReference type="Pfam" id="PF00672">
    <property type="entry name" value="HAMP"/>
    <property type="match status" value="2"/>
</dbReference>
<dbReference type="PRINTS" id="PR00260">
    <property type="entry name" value="CHEMTRNSDUCR"/>
</dbReference>
<keyword evidence="1" id="KW-0145">Chemotaxis</keyword>
<dbReference type="SUPFAM" id="SSF58104">
    <property type="entry name" value="Methyl-accepting chemotaxis protein (MCP) signaling domain"/>
    <property type="match status" value="1"/>
</dbReference>
<dbReference type="RefSeq" id="WP_343058138.1">
    <property type="nucleotide sequence ID" value="NZ_JACIEH010000002.1"/>
</dbReference>
<dbReference type="InterPro" id="IPR004090">
    <property type="entry name" value="Chemotax_Me-accpt_rcpt"/>
</dbReference>
<evidence type="ECO:0000256" key="3">
    <source>
        <dbReference type="PROSITE-ProRule" id="PRU00284"/>
    </source>
</evidence>
<keyword evidence="5" id="KW-1133">Transmembrane helix</keyword>
<dbReference type="InterPro" id="IPR003660">
    <property type="entry name" value="HAMP_dom"/>
</dbReference>
<dbReference type="CDD" id="cd06225">
    <property type="entry name" value="HAMP"/>
    <property type="match status" value="1"/>
</dbReference>
<feature type="transmembrane region" description="Helical" evidence="5">
    <location>
        <begin position="179"/>
        <end position="202"/>
    </location>
</feature>
<evidence type="ECO:0000256" key="1">
    <source>
        <dbReference type="ARBA" id="ARBA00022500"/>
    </source>
</evidence>
<keyword evidence="5" id="KW-0472">Membrane</keyword>
<dbReference type="SMART" id="SM00304">
    <property type="entry name" value="HAMP"/>
    <property type="match status" value="2"/>
</dbReference>
<comment type="similarity">
    <text evidence="2">Belongs to the methyl-accepting chemotaxis (MCP) protein family.</text>
</comment>
<dbReference type="PANTHER" id="PTHR43531:SF11">
    <property type="entry name" value="METHYL-ACCEPTING CHEMOTAXIS PROTEIN 3"/>
    <property type="match status" value="1"/>
</dbReference>
<sequence length="587" mass="60668">MKITSLNKATTQAAAVLIGITALSGGTGLFIVAKENAAIAEQAAAASLLQNHMEADMMHDAVRADVLAALVGGDDAARRETLADLKDHLDTLSKAIDEDAAFQGVDSIVATTSKLKAPVVSYAAAAQKIVDAAGADPAAARNQLPTFLQQFRALEESMAAASEAIENHAKQVAASSATLGTIAMVILFLTLLAGLAAALLLAQTARRLLIRPLLDLAGTMRALDGGDLSVKVPHANREDELGGMAQAIDAFRDKLKAAEEAKETQTRLIVDTIGTSLDAMARGDLSVEIDADLTGPFAALKRSFNDAAGGLRSLIGTVVTGTENIRTGANEIASASEDLARRTERNAATLEETNAAVNAIDHRLKSVALSANETLSRADGAIAVVGNGRAIADEAVQAMNRVSESAKGIDSVIEGLDKIAFQTRVLAMNAAVEAGRAGEAGRGFAVVADLVSALAMRAEEEAGRARDQLTHTQAEVVTAVEAVMKVDGALADISGDVGQVHALIGTMAEDNNAQSHAISQVSEAIGDMDRGTQQNAAMVEETSAAARNLTLEVNSLAESTATFTIDAPQGGHRPAPQRPALHGTTVH</sequence>